<dbReference type="RefSeq" id="WP_073237063.1">
    <property type="nucleotide sequence ID" value="NZ_FQUY01000006.1"/>
</dbReference>
<accession>A0A1M4WCE6</accession>
<gene>
    <name evidence="1" type="ORF">SAMN02745133_01136</name>
</gene>
<dbReference type="OrthoDB" id="1802855at2"/>
<reference evidence="2" key="1">
    <citation type="submission" date="2016-11" db="EMBL/GenBank/DDBJ databases">
        <authorList>
            <person name="Varghese N."/>
            <person name="Submissions S."/>
        </authorList>
    </citation>
    <scope>NUCLEOTIDE SEQUENCE [LARGE SCALE GENOMIC DNA]</scope>
    <source>
        <strain evidence="2">DSM 12395</strain>
    </source>
</reference>
<proteinExistence type="predicted"/>
<dbReference type="EMBL" id="FQUY01000006">
    <property type="protein sequence ID" value="SHE78896.1"/>
    <property type="molecule type" value="Genomic_DNA"/>
</dbReference>
<evidence type="ECO:0000313" key="1">
    <source>
        <dbReference type="EMBL" id="SHE78896.1"/>
    </source>
</evidence>
<organism evidence="1 2">
    <name type="scientific">Desulforamulus putei DSM 12395</name>
    <dbReference type="NCBI Taxonomy" id="1121429"/>
    <lineage>
        <taxon>Bacteria</taxon>
        <taxon>Bacillati</taxon>
        <taxon>Bacillota</taxon>
        <taxon>Clostridia</taxon>
        <taxon>Eubacteriales</taxon>
        <taxon>Peptococcaceae</taxon>
        <taxon>Desulforamulus</taxon>
    </lineage>
</organism>
<dbReference type="STRING" id="1121429.SAMN02745133_01136"/>
<dbReference type="AlphaFoldDB" id="A0A1M4WCE6"/>
<keyword evidence="2" id="KW-1185">Reference proteome</keyword>
<sequence length="487" mass="55182">MNRRRIFVKAPLLPIKPGESPCLEVVDSSTIRLPADFLLKGQKPRDPQPQVARLGNQFIQQNRGILGNFGITANIHYDGSSVDLILNTGTRIGAFPLLSPTSGKPDYGIIIKPRFDWSGIGPMLCKMGWKVTPFPLQLPLIPHSDRKIPPWVLSTTILLRIKEMLDRLERRFDFTESDLPAPRGSIKWPQYFTNLAHAHFLQVPCRYPDLRDDNNLKAAIHFTLRKQLASLETQRAAGYFVLQLIDLCHSLLKRVSSVTPKRPNSLNFSAWQRGNLQTRVFRDGLQAMEWTIDDRGLAGLGDLQGLPWILSMEEFFEAWVETVAGELTKRIGGILRVGRKRETVAPLVWNPSYVGSQKYLLPDLVLERAASDGNGIETIIFDAKYKGHWEDLNVNRWGNLDEELRERHRADLLQVLAYSTLSDANRIISCLVYPCRKQTWQSLRKRGMVYHHASLNAGKRNIILVLTAIPMEAKMEEVIETLAAAVA</sequence>
<dbReference type="Proteomes" id="UP000184148">
    <property type="component" value="Unassembled WGS sequence"/>
</dbReference>
<dbReference type="Pfam" id="PF10117">
    <property type="entry name" value="McrBC"/>
    <property type="match status" value="1"/>
</dbReference>
<dbReference type="InterPro" id="IPR019292">
    <property type="entry name" value="McrC"/>
</dbReference>
<protein>
    <submittedName>
        <fullName evidence="1">McrBC 5-methylcytosine restriction system component</fullName>
    </submittedName>
</protein>
<evidence type="ECO:0000313" key="2">
    <source>
        <dbReference type="Proteomes" id="UP000184148"/>
    </source>
</evidence>
<name>A0A1M4WCE6_9FIRM</name>